<gene>
    <name evidence="5" type="primary">LOC121209993</name>
</gene>
<evidence type="ECO:0000256" key="1">
    <source>
        <dbReference type="PROSITE-ProRule" id="PRU00047"/>
    </source>
</evidence>
<name>A0ABM2Z729_GOSHI</name>
<dbReference type="InterPro" id="IPR032567">
    <property type="entry name" value="RTL1-rel"/>
</dbReference>
<proteinExistence type="predicted"/>
<dbReference type="GeneID" id="121209993"/>
<feature type="compositionally biased region" description="Polar residues" evidence="2">
    <location>
        <begin position="122"/>
        <end position="139"/>
    </location>
</feature>
<dbReference type="PANTHER" id="PTHR15503">
    <property type="entry name" value="LDOC1 RELATED"/>
    <property type="match status" value="1"/>
</dbReference>
<sequence length="316" mass="35355">MFVSEYEREFVRLRKYARDYVSTEEIMCKWHSSRDRGKQFSSPKGQAISVSSLGSVRNNKPEFQHCGRLHFGECWNKSNKACYKCGLQDHFIWDCPELVEKDNIQNGRPGNTTIRGRLPRNAGNTSGNHGTMRDSTVSSEARAPARAYAIRACEEASSPDVITDIGSTHLYIASTVSMNLGISAESTVREIFVISPIESNSEIGSRYRDCYVSEHRDYLSNVISALVAEKLIQKGCEAYLALPSNYGSAKLSIRDILTVKDFPNVSPKELSRIPLNREVEFGIELLPGIAPVSISPYCMAPNELMELKAQMQELLN</sequence>
<feature type="region of interest" description="Disordered" evidence="2">
    <location>
        <begin position="106"/>
        <end position="139"/>
    </location>
</feature>
<dbReference type="RefSeq" id="XP_040937982.1">
    <property type="nucleotide sequence ID" value="XM_041082048.1"/>
</dbReference>
<evidence type="ECO:0000259" key="3">
    <source>
        <dbReference type="PROSITE" id="PS50158"/>
    </source>
</evidence>
<accession>A0ABM2Z729</accession>
<keyword evidence="1" id="KW-0479">Metal-binding</keyword>
<evidence type="ECO:0000313" key="5">
    <source>
        <dbReference type="RefSeq" id="XP_040937982.1"/>
    </source>
</evidence>
<dbReference type="Gene3D" id="4.10.60.10">
    <property type="entry name" value="Zinc finger, CCHC-type"/>
    <property type="match status" value="1"/>
</dbReference>
<protein>
    <recommendedName>
        <fullName evidence="3">CCHC-type domain-containing protein</fullName>
    </recommendedName>
</protein>
<dbReference type="PROSITE" id="PS50158">
    <property type="entry name" value="ZF_CCHC"/>
    <property type="match status" value="1"/>
</dbReference>
<evidence type="ECO:0000313" key="4">
    <source>
        <dbReference type="Proteomes" id="UP000818029"/>
    </source>
</evidence>
<feature type="domain" description="CCHC-type" evidence="3">
    <location>
        <begin position="82"/>
        <end position="97"/>
    </location>
</feature>
<reference evidence="4" key="1">
    <citation type="journal article" date="2020" name="Nat. Genet.">
        <title>Genomic diversifications of five Gossypium allopolyploid species and their impact on cotton improvement.</title>
        <authorList>
            <person name="Chen Z.J."/>
            <person name="Sreedasyam A."/>
            <person name="Ando A."/>
            <person name="Song Q."/>
            <person name="De Santiago L.M."/>
            <person name="Hulse-Kemp A.M."/>
            <person name="Ding M."/>
            <person name="Ye W."/>
            <person name="Kirkbride R.C."/>
            <person name="Jenkins J."/>
            <person name="Plott C."/>
            <person name="Lovell J."/>
            <person name="Lin Y.M."/>
            <person name="Vaughn R."/>
            <person name="Liu B."/>
            <person name="Simpson S."/>
            <person name="Scheffler B.E."/>
            <person name="Wen L."/>
            <person name="Saski C.A."/>
            <person name="Grover C.E."/>
            <person name="Hu G."/>
            <person name="Conover J.L."/>
            <person name="Carlson J.W."/>
            <person name="Shu S."/>
            <person name="Boston L.B."/>
            <person name="Williams M."/>
            <person name="Peterson D.G."/>
            <person name="McGee K."/>
            <person name="Jones D.C."/>
            <person name="Wendel J.F."/>
            <person name="Stelly D.M."/>
            <person name="Grimwood J."/>
            <person name="Schmutz J."/>
        </authorList>
    </citation>
    <scope>NUCLEOTIDE SEQUENCE [LARGE SCALE GENOMIC DNA]</scope>
    <source>
        <strain evidence="4">cv. TM-1</strain>
    </source>
</reference>
<dbReference type="Proteomes" id="UP000818029">
    <property type="component" value="Chromosome A11"/>
</dbReference>
<evidence type="ECO:0000256" key="2">
    <source>
        <dbReference type="SAM" id="MobiDB-lite"/>
    </source>
</evidence>
<keyword evidence="1" id="KW-0862">Zinc</keyword>
<reference evidence="5" key="2">
    <citation type="submission" date="2025-08" db="UniProtKB">
        <authorList>
            <consortium name="RefSeq"/>
        </authorList>
    </citation>
    <scope>IDENTIFICATION</scope>
</reference>
<dbReference type="PANTHER" id="PTHR15503:SF45">
    <property type="entry name" value="RNA-DIRECTED DNA POLYMERASE HOMOLOG"/>
    <property type="match status" value="1"/>
</dbReference>
<dbReference type="InterPro" id="IPR001878">
    <property type="entry name" value="Znf_CCHC"/>
</dbReference>
<dbReference type="SMART" id="SM00343">
    <property type="entry name" value="ZnF_C2HC"/>
    <property type="match status" value="1"/>
</dbReference>
<keyword evidence="1" id="KW-0863">Zinc-finger</keyword>
<organism evidence="4 5">
    <name type="scientific">Gossypium hirsutum</name>
    <name type="common">Upland cotton</name>
    <name type="synonym">Gossypium mexicanum</name>
    <dbReference type="NCBI Taxonomy" id="3635"/>
    <lineage>
        <taxon>Eukaryota</taxon>
        <taxon>Viridiplantae</taxon>
        <taxon>Streptophyta</taxon>
        <taxon>Embryophyta</taxon>
        <taxon>Tracheophyta</taxon>
        <taxon>Spermatophyta</taxon>
        <taxon>Magnoliopsida</taxon>
        <taxon>eudicotyledons</taxon>
        <taxon>Gunneridae</taxon>
        <taxon>Pentapetalae</taxon>
        <taxon>rosids</taxon>
        <taxon>malvids</taxon>
        <taxon>Malvales</taxon>
        <taxon>Malvaceae</taxon>
        <taxon>Malvoideae</taxon>
        <taxon>Gossypium</taxon>
    </lineage>
</organism>
<keyword evidence="4" id="KW-1185">Reference proteome</keyword>